<organism evidence="2 3">
    <name type="scientific">Tropilaelaps mercedesae</name>
    <dbReference type="NCBI Taxonomy" id="418985"/>
    <lineage>
        <taxon>Eukaryota</taxon>
        <taxon>Metazoa</taxon>
        <taxon>Ecdysozoa</taxon>
        <taxon>Arthropoda</taxon>
        <taxon>Chelicerata</taxon>
        <taxon>Arachnida</taxon>
        <taxon>Acari</taxon>
        <taxon>Parasitiformes</taxon>
        <taxon>Mesostigmata</taxon>
        <taxon>Gamasina</taxon>
        <taxon>Dermanyssoidea</taxon>
        <taxon>Laelapidae</taxon>
        <taxon>Tropilaelaps</taxon>
    </lineage>
</organism>
<feature type="compositionally biased region" description="Acidic residues" evidence="1">
    <location>
        <begin position="77"/>
        <end position="89"/>
    </location>
</feature>
<reference evidence="2 3" key="1">
    <citation type="journal article" date="2017" name="Gigascience">
        <title>Draft genome of the honey bee ectoparasitic mite, Tropilaelaps mercedesae, is shaped by the parasitic life history.</title>
        <authorList>
            <person name="Dong X."/>
            <person name="Armstrong S.D."/>
            <person name="Xia D."/>
            <person name="Makepeace B.L."/>
            <person name="Darby A.C."/>
            <person name="Kadowaki T."/>
        </authorList>
    </citation>
    <scope>NUCLEOTIDE SEQUENCE [LARGE SCALE GENOMIC DNA]</scope>
    <source>
        <strain evidence="2">Wuxi-XJTLU</strain>
    </source>
</reference>
<comment type="caution">
    <text evidence="2">The sequence shown here is derived from an EMBL/GenBank/DDBJ whole genome shotgun (WGS) entry which is preliminary data.</text>
</comment>
<keyword evidence="3" id="KW-1185">Reference proteome</keyword>
<feature type="compositionally biased region" description="Low complexity" evidence="1">
    <location>
        <begin position="134"/>
        <end position="151"/>
    </location>
</feature>
<feature type="region of interest" description="Disordered" evidence="1">
    <location>
        <begin position="121"/>
        <end position="151"/>
    </location>
</feature>
<feature type="compositionally biased region" description="Basic and acidic residues" evidence="1">
    <location>
        <begin position="66"/>
        <end position="76"/>
    </location>
</feature>
<evidence type="ECO:0000256" key="1">
    <source>
        <dbReference type="SAM" id="MobiDB-lite"/>
    </source>
</evidence>
<dbReference type="EMBL" id="MNPL01001694">
    <property type="protein sequence ID" value="OQR78905.1"/>
    <property type="molecule type" value="Genomic_DNA"/>
</dbReference>
<feature type="compositionally biased region" description="Polar residues" evidence="1">
    <location>
        <begin position="1"/>
        <end position="30"/>
    </location>
</feature>
<dbReference type="Proteomes" id="UP000192247">
    <property type="component" value="Unassembled WGS sequence"/>
</dbReference>
<dbReference type="InParanoid" id="A0A1V9XZJ0"/>
<protein>
    <submittedName>
        <fullName evidence="2">Uncharacterized protein</fullName>
    </submittedName>
</protein>
<gene>
    <name evidence="2" type="ORF">BIW11_06100</name>
</gene>
<evidence type="ECO:0000313" key="3">
    <source>
        <dbReference type="Proteomes" id="UP000192247"/>
    </source>
</evidence>
<sequence length="275" mass="29780">MSQPGNIVEKSQQEIASSSDGTDSPLSASQCLEELSFGQSPTPPAPVPSPTSQNSSNSEYFSNNEYSDHQDNSTELHEDEEYDDAPEKLEELEELLALQMDVQRICNLAAAELGQLPSLQNASGRALQEFSREPLASSDASAPPQPASGAAGHIDCDFVQEAHDDLDAALSNVLGQEVSAIVEGPDQSTSGRYLRRGQGRVLYGEDIDGESEDEYDISTESCSLCGSDLGSDGRDLTDEDDDSETEYDAFPNPFDNVNWDRTTRLAKGAYVLREQ</sequence>
<feature type="compositionally biased region" description="Low complexity" evidence="1">
    <location>
        <begin position="50"/>
        <end position="65"/>
    </location>
</feature>
<feature type="region of interest" description="Disordered" evidence="1">
    <location>
        <begin position="1"/>
        <end position="89"/>
    </location>
</feature>
<feature type="non-terminal residue" evidence="2">
    <location>
        <position position="275"/>
    </location>
</feature>
<feature type="region of interest" description="Disordered" evidence="1">
    <location>
        <begin position="226"/>
        <end position="252"/>
    </location>
</feature>
<name>A0A1V9XZJ0_9ACAR</name>
<dbReference type="AlphaFoldDB" id="A0A1V9XZJ0"/>
<feature type="compositionally biased region" description="Acidic residues" evidence="1">
    <location>
        <begin position="237"/>
        <end position="247"/>
    </location>
</feature>
<accession>A0A1V9XZJ0</accession>
<proteinExistence type="predicted"/>
<evidence type="ECO:0000313" key="2">
    <source>
        <dbReference type="EMBL" id="OQR78905.1"/>
    </source>
</evidence>